<dbReference type="GO" id="GO:0003677">
    <property type="term" value="F:DNA binding"/>
    <property type="evidence" value="ECO:0007669"/>
    <property type="project" value="InterPro"/>
</dbReference>
<evidence type="ECO:0000259" key="5">
    <source>
        <dbReference type="SMART" id="SM00487"/>
    </source>
</evidence>
<dbReference type="Pfam" id="PF04851">
    <property type="entry name" value="ResIII"/>
    <property type="match status" value="1"/>
</dbReference>
<dbReference type="GO" id="GO:0016787">
    <property type="term" value="F:hydrolase activity"/>
    <property type="evidence" value="ECO:0007669"/>
    <property type="project" value="UniProtKB-KW"/>
</dbReference>
<dbReference type="GO" id="GO:0031297">
    <property type="term" value="P:replication fork processing"/>
    <property type="evidence" value="ECO:0007669"/>
    <property type="project" value="TreeGrafter"/>
</dbReference>
<reference evidence="6" key="1">
    <citation type="journal article" date="2020" name="Nature">
        <title>Giant virus diversity and host interactions through global metagenomics.</title>
        <authorList>
            <person name="Schulz F."/>
            <person name="Roux S."/>
            <person name="Paez-Espino D."/>
            <person name="Jungbluth S."/>
            <person name="Walsh D.A."/>
            <person name="Denef V.J."/>
            <person name="McMahon K.D."/>
            <person name="Konstantinidis K.T."/>
            <person name="Eloe-Fadrosh E.A."/>
            <person name="Kyrpides N.C."/>
            <person name="Woyke T."/>
        </authorList>
    </citation>
    <scope>NUCLEOTIDE SEQUENCE</scope>
    <source>
        <strain evidence="6">GVMAG-M-3300009185-36</strain>
    </source>
</reference>
<evidence type="ECO:0000313" key="6">
    <source>
        <dbReference type="EMBL" id="QHS85917.1"/>
    </source>
</evidence>
<name>A0A6C0B138_9ZZZZ</name>
<dbReference type="GO" id="GO:0043596">
    <property type="term" value="C:nuclear replication fork"/>
    <property type="evidence" value="ECO:0007669"/>
    <property type="project" value="TreeGrafter"/>
</dbReference>
<proteinExistence type="predicted"/>
<evidence type="ECO:0000256" key="1">
    <source>
        <dbReference type="ARBA" id="ARBA00022741"/>
    </source>
</evidence>
<evidence type="ECO:0000256" key="3">
    <source>
        <dbReference type="ARBA" id="ARBA00022806"/>
    </source>
</evidence>
<keyword evidence="2" id="KW-0378">Hydrolase</keyword>
<dbReference type="InterPro" id="IPR001650">
    <property type="entry name" value="Helicase_C-like"/>
</dbReference>
<dbReference type="SUPFAM" id="SSF52540">
    <property type="entry name" value="P-loop containing nucleoside triphosphate hydrolases"/>
    <property type="match status" value="2"/>
</dbReference>
<dbReference type="InterPro" id="IPR027417">
    <property type="entry name" value="P-loop_NTPase"/>
</dbReference>
<dbReference type="PANTHER" id="PTHR45766">
    <property type="entry name" value="DNA ANNEALING HELICASE AND ENDONUCLEASE ZRANB3 FAMILY MEMBER"/>
    <property type="match status" value="1"/>
</dbReference>
<dbReference type="GO" id="GO:0004386">
    <property type="term" value="F:helicase activity"/>
    <property type="evidence" value="ECO:0007669"/>
    <property type="project" value="UniProtKB-KW"/>
</dbReference>
<dbReference type="PANTHER" id="PTHR45766:SF3">
    <property type="entry name" value="DNA ANNEALING HELICASE AND ENDONUCLEASE ZRANB3"/>
    <property type="match status" value="1"/>
</dbReference>
<organism evidence="6">
    <name type="scientific">viral metagenome</name>
    <dbReference type="NCBI Taxonomy" id="1070528"/>
    <lineage>
        <taxon>unclassified sequences</taxon>
        <taxon>metagenomes</taxon>
        <taxon>organismal metagenomes</taxon>
    </lineage>
</organism>
<dbReference type="GO" id="GO:0004520">
    <property type="term" value="F:DNA endonuclease activity"/>
    <property type="evidence" value="ECO:0007669"/>
    <property type="project" value="TreeGrafter"/>
</dbReference>
<dbReference type="AlphaFoldDB" id="A0A6C0B138"/>
<dbReference type="Gene3D" id="3.40.50.300">
    <property type="entry name" value="P-loop containing nucleotide triphosphate hydrolases"/>
    <property type="match status" value="2"/>
</dbReference>
<dbReference type="SMART" id="SM00487">
    <property type="entry name" value="DEXDc"/>
    <property type="match status" value="1"/>
</dbReference>
<keyword evidence="1" id="KW-0547">Nucleotide-binding</keyword>
<dbReference type="InterPro" id="IPR014001">
    <property type="entry name" value="Helicase_ATP-bd"/>
</dbReference>
<keyword evidence="4" id="KW-0067">ATP-binding</keyword>
<feature type="domain" description="Helicase ATP-binding" evidence="5">
    <location>
        <begin position="47"/>
        <end position="292"/>
    </location>
</feature>
<dbReference type="GO" id="GO:0006281">
    <property type="term" value="P:DNA repair"/>
    <property type="evidence" value="ECO:0007669"/>
    <property type="project" value="TreeGrafter"/>
</dbReference>
<evidence type="ECO:0000256" key="4">
    <source>
        <dbReference type="ARBA" id="ARBA00022840"/>
    </source>
</evidence>
<protein>
    <recommendedName>
        <fullName evidence="5">Helicase ATP-binding domain-containing protein</fullName>
    </recommendedName>
</protein>
<accession>A0A6C0B138</accession>
<sequence>MSSYILPDRKSFADSVTRIFKNYRAKDIGPADAEDKDVDLCLVRTGPGRELLPYQKLVRDYLLSETPYRGLLVYHGLGSGKTCSAIAVAESLMSTHKIYVMLPANLQANFKGELRKCGDPFYQEEQHWEVRNIRQQTDIEHARSLGISQKFLDSHMKYFVTVPDRPSNFKDQPADVRKGISEQITDVIDQRFTFINYNGINKSNVDTIFPPDKPDQFDNCVVIIDEAHNFIGNVVNKSVNKMKIYDRLYHAKNAKIVLLSGTPIINAPNEIAYLMNLIRGPIERVSIPTTQVVSWDEGMLTAFFRSIPEVDTIEYNSVKRVIMLTRNPPQFESVYNEKHERIAVKFSKELVFEPDITKWTDSWRKEFSEKFSGTELAPADKCTKEELECLPTKYEDFMNTYIEGLKVKNAFMFQKRIQGLVSYFKGSDERLLPKRIDADKELIKVEMSDAQFLRYLEVRWDEIKIDSRRGRNPGLDEDIGSYRANSRLVCNYAIPPEFKGDNEVVTDENFTSKKKEQILEKIRENPSRFLSDEALKSFSPKFLEMVKNLRNAMGEPPYNNQFVYSNYKSLEGSGIFGAILEQNGFQEYKLKKTQAGYIEDPELKPDIPAFMYYTGDEDVDQRNYCRQIFNGPDSDGRYEADFPTSLKDSLKVRVCIFLGSSSAAEGITLRNVRNVHITESHWNPARLDQVIGRAIRICSHASLPMEERTVKVNIYLSVFNQEQSSGTEGPNIVLIRRNDMVLKRYDVEQPIDSFMTTDEYLYEKSYEKERINKSIIILLKQAAVDCEIHRKLHSKNGEVIQCMRFDTTAKPEDLAFNPNFKNDDPDAFYMRNIDRKKRRLQYIRVKGFDMLMDPDTLEIFDAPAFEDNKRLLKLGIKTSNTEIKWFLP</sequence>
<dbReference type="GO" id="GO:0005524">
    <property type="term" value="F:ATP binding"/>
    <property type="evidence" value="ECO:0007669"/>
    <property type="project" value="UniProtKB-KW"/>
</dbReference>
<dbReference type="EMBL" id="MN739049">
    <property type="protein sequence ID" value="QHS85917.1"/>
    <property type="molecule type" value="Genomic_DNA"/>
</dbReference>
<dbReference type="InterPro" id="IPR006935">
    <property type="entry name" value="Helicase/UvrB_N"/>
</dbReference>
<keyword evidence="3" id="KW-0347">Helicase</keyword>
<dbReference type="Pfam" id="PF00271">
    <property type="entry name" value="Helicase_C"/>
    <property type="match status" value="1"/>
</dbReference>
<evidence type="ECO:0000256" key="2">
    <source>
        <dbReference type="ARBA" id="ARBA00022801"/>
    </source>
</evidence>